<keyword evidence="5" id="KW-0378">Hydrolase</keyword>
<comment type="similarity">
    <text evidence="2">Belongs to the peptidase M20A family.</text>
</comment>
<dbReference type="Pfam" id="PF01546">
    <property type="entry name" value="Peptidase_M20"/>
    <property type="match status" value="1"/>
</dbReference>
<keyword evidence="3" id="KW-0645">Protease</keyword>
<dbReference type="GO" id="GO:0008237">
    <property type="term" value="F:metallopeptidase activity"/>
    <property type="evidence" value="ECO:0007669"/>
    <property type="project" value="UniProtKB-KW"/>
</dbReference>
<dbReference type="EMBL" id="MSJM01000001">
    <property type="protein sequence ID" value="OLF48925.1"/>
    <property type="molecule type" value="Genomic_DNA"/>
</dbReference>
<dbReference type="InterPro" id="IPR050072">
    <property type="entry name" value="Peptidase_M20A"/>
</dbReference>
<dbReference type="Gene3D" id="3.40.630.10">
    <property type="entry name" value="Zn peptidases"/>
    <property type="match status" value="2"/>
</dbReference>
<dbReference type="InterPro" id="IPR010964">
    <property type="entry name" value="M20A_pepV-rel"/>
</dbReference>
<sequence length="383" mass="42902">MNETILIKHLEDIQPQLQAAIQRLVAIYSVEGEASQEAPFGPGPKAALLEALTIAEELGFTTKNIDHKVGYAQYGEDHPDGYIGIFGHVDVVAPGEGWQHDPLACEIEDNRMYGRGVLDNKGPILTNLFALYVLKELGVRFPYPVRIVFGTNEETGFKCVTHYLTKENPPLFGWTPDCKWPVVYGERGRVRLRLSSQDEHVADLYQFVNDFILSSTNDGRKLGIHFSDDDFGTVVMRGYQLRKEAGHSFEFSISYPAACTKKQLVAQITRHLSPTIRIDVLSNWDPVLYDKSSSYVQTLQQAYNDCTGKDATPVTTTGGTFAKIVPNIIAYGPSFPGQTDIAHLPDEWIDLDDLKMNTRIYGLALARLKTVLEQEIDMKKEEN</sequence>
<organism evidence="6 7">
    <name type="scientific">Streptococcus cuniculi</name>
    <dbReference type="NCBI Taxonomy" id="1432788"/>
    <lineage>
        <taxon>Bacteria</taxon>
        <taxon>Bacillati</taxon>
        <taxon>Bacillota</taxon>
        <taxon>Bacilli</taxon>
        <taxon>Lactobacillales</taxon>
        <taxon>Streptococcaceae</taxon>
        <taxon>Streptococcus</taxon>
    </lineage>
</organism>
<evidence type="ECO:0000256" key="1">
    <source>
        <dbReference type="ARBA" id="ARBA00001947"/>
    </source>
</evidence>
<dbReference type="RefSeq" id="WP_075103968.1">
    <property type="nucleotide sequence ID" value="NZ_MSJM01000001.1"/>
</dbReference>
<proteinExistence type="inferred from homology"/>
<protein>
    <submittedName>
        <fullName evidence="6">Peptidase M20</fullName>
    </submittedName>
</protein>
<name>A0A1Q8EAX4_9STRE</name>
<dbReference type="GO" id="GO:0006508">
    <property type="term" value="P:proteolysis"/>
    <property type="evidence" value="ECO:0007669"/>
    <property type="project" value="UniProtKB-KW"/>
</dbReference>
<dbReference type="Proteomes" id="UP000186890">
    <property type="component" value="Unassembled WGS sequence"/>
</dbReference>
<dbReference type="InterPro" id="IPR002933">
    <property type="entry name" value="Peptidase_M20"/>
</dbReference>
<dbReference type="GO" id="GO:0016805">
    <property type="term" value="F:dipeptidase activity"/>
    <property type="evidence" value="ECO:0007669"/>
    <property type="project" value="InterPro"/>
</dbReference>
<dbReference type="PANTHER" id="PTHR43808">
    <property type="entry name" value="ACETYLORNITHINE DEACETYLASE"/>
    <property type="match status" value="1"/>
</dbReference>
<dbReference type="OrthoDB" id="9761532at2"/>
<reference evidence="7" key="1">
    <citation type="submission" date="2016-12" db="EMBL/GenBank/DDBJ databases">
        <authorList>
            <person name="Gulvik C.A."/>
        </authorList>
    </citation>
    <scope>NUCLEOTIDE SEQUENCE [LARGE SCALE GENOMIC DNA]</scope>
    <source>
        <strain evidence="7">NED12-00049-6B</strain>
    </source>
</reference>
<dbReference type="SUPFAM" id="SSF53187">
    <property type="entry name" value="Zn-dependent exopeptidases"/>
    <property type="match status" value="1"/>
</dbReference>
<accession>A0A1Q8EAX4</accession>
<evidence type="ECO:0000256" key="2">
    <source>
        <dbReference type="ARBA" id="ARBA00006247"/>
    </source>
</evidence>
<keyword evidence="7" id="KW-1185">Reference proteome</keyword>
<keyword evidence="4" id="KW-0862">Zinc</keyword>
<dbReference type="PANTHER" id="PTHR43808:SF31">
    <property type="entry name" value="N-ACETYL-L-CITRULLINE DEACETYLASE"/>
    <property type="match status" value="1"/>
</dbReference>
<evidence type="ECO:0000313" key="7">
    <source>
        <dbReference type="Proteomes" id="UP000186890"/>
    </source>
</evidence>
<comment type="caution">
    <text evidence="6">The sequence shown here is derived from an EMBL/GenBank/DDBJ whole genome shotgun (WGS) entry which is preliminary data.</text>
</comment>
<gene>
    <name evidence="6" type="ORF">BU202_01180</name>
</gene>
<evidence type="ECO:0000256" key="4">
    <source>
        <dbReference type="ARBA" id="ARBA00022833"/>
    </source>
</evidence>
<dbReference type="GO" id="GO:0008777">
    <property type="term" value="F:acetylornithine deacetylase activity"/>
    <property type="evidence" value="ECO:0007669"/>
    <property type="project" value="TreeGrafter"/>
</dbReference>
<evidence type="ECO:0000256" key="3">
    <source>
        <dbReference type="ARBA" id="ARBA00022670"/>
    </source>
</evidence>
<dbReference type="NCBIfam" id="TIGR01887">
    <property type="entry name" value="dipeptidaselike"/>
    <property type="match status" value="1"/>
</dbReference>
<evidence type="ECO:0000313" key="6">
    <source>
        <dbReference type="EMBL" id="OLF48925.1"/>
    </source>
</evidence>
<keyword evidence="5" id="KW-0482">Metalloprotease</keyword>
<evidence type="ECO:0000256" key="5">
    <source>
        <dbReference type="ARBA" id="ARBA00023049"/>
    </source>
</evidence>
<dbReference type="GO" id="GO:0008270">
    <property type="term" value="F:zinc ion binding"/>
    <property type="evidence" value="ECO:0007669"/>
    <property type="project" value="InterPro"/>
</dbReference>
<dbReference type="GO" id="GO:0006526">
    <property type="term" value="P:L-arginine biosynthetic process"/>
    <property type="evidence" value="ECO:0007669"/>
    <property type="project" value="TreeGrafter"/>
</dbReference>
<comment type="cofactor">
    <cofactor evidence="1">
        <name>Zn(2+)</name>
        <dbReference type="ChEBI" id="CHEBI:29105"/>
    </cofactor>
</comment>
<dbReference type="AlphaFoldDB" id="A0A1Q8EAX4"/>